<keyword evidence="9" id="KW-0445">Lipid transport</keyword>
<dbReference type="PANTHER" id="PTHR18976">
    <property type="entry name" value="APOLIPOPROTEIN"/>
    <property type="match status" value="1"/>
</dbReference>
<dbReference type="GO" id="GO:0034364">
    <property type="term" value="C:high-density lipoprotein particle"/>
    <property type="evidence" value="ECO:0007669"/>
    <property type="project" value="TreeGrafter"/>
</dbReference>
<dbReference type="GO" id="GO:0060228">
    <property type="term" value="F:phosphatidylcholine-sterol O-acyltransferase activator activity"/>
    <property type="evidence" value="ECO:0007669"/>
    <property type="project" value="TreeGrafter"/>
</dbReference>
<dbReference type="AlphaFoldDB" id="A0A4W6EFU8"/>
<dbReference type="GO" id="GO:0042627">
    <property type="term" value="C:chylomicron"/>
    <property type="evidence" value="ECO:0007669"/>
    <property type="project" value="UniProtKB-KW"/>
</dbReference>
<comment type="function">
    <text evidence="10">May have a role in chylomicrons and VLDL secretion and catabolism. Required for efficient activation of lipoprotein lipase by ApoC-II; potent activator of LCAT. Apoa-IV is a major component of HDL and chylomicrons.</text>
</comment>
<dbReference type="SUPFAM" id="SSF58113">
    <property type="entry name" value="Apolipoprotein A-I"/>
    <property type="match status" value="1"/>
</dbReference>
<evidence type="ECO:0000313" key="15">
    <source>
        <dbReference type="Proteomes" id="UP000314980"/>
    </source>
</evidence>
<dbReference type="Gene3D" id="6.10.250.2890">
    <property type="match status" value="1"/>
</dbReference>
<dbReference type="GO" id="GO:0008203">
    <property type="term" value="P:cholesterol metabolic process"/>
    <property type="evidence" value="ECO:0007669"/>
    <property type="project" value="TreeGrafter"/>
</dbReference>
<dbReference type="Gene3D" id="1.20.120.20">
    <property type="entry name" value="Apolipoprotein"/>
    <property type="match status" value="1"/>
</dbReference>
<dbReference type="Pfam" id="PF01442">
    <property type="entry name" value="Apolipoprotein"/>
    <property type="match status" value="1"/>
</dbReference>
<dbReference type="GO" id="GO:0034362">
    <property type="term" value="C:low-density lipoprotein particle"/>
    <property type="evidence" value="ECO:0007669"/>
    <property type="project" value="TreeGrafter"/>
</dbReference>
<sequence>AALTSVLHLLFYPVCNANILWQEPPKSNLEVVKDSADTVNQYVVALRTQVAPLTQDFMTQFTQEAERLKARLEKDVTTVSTSLQPYAEELVAHLQRQVEELRKGETLKAVLLQKSQELKAQLDKSVNQLQAQMVPYTEEMKQKMEQSLEEFQSSMIPLSDKETSRLYKVKHFTINKCNKSVT</sequence>
<dbReference type="GO" id="GO:0120020">
    <property type="term" value="F:cholesterol transfer activity"/>
    <property type="evidence" value="ECO:0007669"/>
    <property type="project" value="TreeGrafter"/>
</dbReference>
<comment type="subcellular location">
    <subcellularLocation>
        <location evidence="1">Secreted</location>
    </subcellularLocation>
</comment>
<evidence type="ECO:0000256" key="13">
    <source>
        <dbReference type="SAM" id="SignalP"/>
    </source>
</evidence>
<evidence type="ECO:0000256" key="6">
    <source>
        <dbReference type="ARBA" id="ARBA00022525"/>
    </source>
</evidence>
<dbReference type="GO" id="GO:0034361">
    <property type="term" value="C:very-low-density lipoprotein particle"/>
    <property type="evidence" value="ECO:0007669"/>
    <property type="project" value="TreeGrafter"/>
</dbReference>
<evidence type="ECO:0000256" key="8">
    <source>
        <dbReference type="ARBA" id="ARBA00022737"/>
    </source>
</evidence>
<evidence type="ECO:0000256" key="2">
    <source>
        <dbReference type="ARBA" id="ARBA00008788"/>
    </source>
</evidence>
<accession>A0A4W6EFU8</accession>
<protein>
    <recommendedName>
        <fullName evidence="11">Apolipoprotein A-IV</fullName>
    </recommendedName>
    <alternativeName>
        <fullName evidence="12">Apolipoprotein A4</fullName>
    </alternativeName>
</protein>
<comment type="subunit">
    <text evidence="3">Homodimer.</text>
</comment>
<evidence type="ECO:0000256" key="1">
    <source>
        <dbReference type="ARBA" id="ARBA00004613"/>
    </source>
</evidence>
<dbReference type="GO" id="GO:0055090">
    <property type="term" value="P:acylglycerol homeostasis"/>
    <property type="evidence" value="ECO:0007669"/>
    <property type="project" value="TreeGrafter"/>
</dbReference>
<keyword evidence="6" id="KW-0964">Secreted</keyword>
<dbReference type="Proteomes" id="UP000314980">
    <property type="component" value="Unassembled WGS sequence"/>
</dbReference>
<dbReference type="GO" id="GO:0033700">
    <property type="term" value="P:phospholipid efflux"/>
    <property type="evidence" value="ECO:0007669"/>
    <property type="project" value="TreeGrafter"/>
</dbReference>
<evidence type="ECO:0000313" key="14">
    <source>
        <dbReference type="Ensembl" id="ENSLCAP00010036986.1"/>
    </source>
</evidence>
<evidence type="ECO:0000256" key="5">
    <source>
        <dbReference type="ARBA" id="ARBA00022513"/>
    </source>
</evidence>
<reference evidence="14" key="2">
    <citation type="submission" date="2025-08" db="UniProtKB">
        <authorList>
            <consortium name="Ensembl"/>
        </authorList>
    </citation>
    <scope>IDENTIFICATION</scope>
</reference>
<dbReference type="Ensembl" id="ENSLCAT00010037855.1">
    <property type="protein sequence ID" value="ENSLCAP00010036986.1"/>
    <property type="gene ID" value="ENSLCAG00010017312.1"/>
</dbReference>
<dbReference type="GO" id="GO:0042157">
    <property type="term" value="P:lipoprotein metabolic process"/>
    <property type="evidence" value="ECO:0007669"/>
    <property type="project" value="InterPro"/>
</dbReference>
<dbReference type="PANTHER" id="PTHR18976:SF1">
    <property type="entry name" value="APOLIPOPROTEIN A-IV"/>
    <property type="match status" value="1"/>
</dbReference>
<reference evidence="14" key="3">
    <citation type="submission" date="2025-09" db="UniProtKB">
        <authorList>
            <consortium name="Ensembl"/>
        </authorList>
    </citation>
    <scope>IDENTIFICATION</scope>
</reference>
<dbReference type="InterPro" id="IPR000074">
    <property type="entry name" value="ApoA_E"/>
</dbReference>
<evidence type="ECO:0000256" key="3">
    <source>
        <dbReference type="ARBA" id="ARBA00011738"/>
    </source>
</evidence>
<evidence type="ECO:0000256" key="9">
    <source>
        <dbReference type="ARBA" id="ARBA00023055"/>
    </source>
</evidence>
<evidence type="ECO:0000256" key="11">
    <source>
        <dbReference type="ARBA" id="ARBA00041197"/>
    </source>
</evidence>
<evidence type="ECO:0000256" key="12">
    <source>
        <dbReference type="ARBA" id="ARBA00042591"/>
    </source>
</evidence>
<proteinExistence type="inferred from homology"/>
<comment type="similarity">
    <text evidence="2">Belongs to the apolipoprotein A1/A4/E family.</text>
</comment>
<evidence type="ECO:0000256" key="4">
    <source>
        <dbReference type="ARBA" id="ARBA00022448"/>
    </source>
</evidence>
<evidence type="ECO:0000256" key="10">
    <source>
        <dbReference type="ARBA" id="ARBA00037735"/>
    </source>
</evidence>
<feature type="chain" id="PRO_5021437979" description="Apolipoprotein A-IV" evidence="13">
    <location>
        <begin position="18"/>
        <end position="182"/>
    </location>
</feature>
<keyword evidence="5" id="KW-0162">Chylomicron</keyword>
<dbReference type="InterPro" id="IPR050163">
    <property type="entry name" value="Apolipoprotein_A1/A4/E"/>
</dbReference>
<organism evidence="14 15">
    <name type="scientific">Lates calcarifer</name>
    <name type="common">Barramundi</name>
    <name type="synonym">Holocentrus calcarifer</name>
    <dbReference type="NCBI Taxonomy" id="8187"/>
    <lineage>
        <taxon>Eukaryota</taxon>
        <taxon>Metazoa</taxon>
        <taxon>Chordata</taxon>
        <taxon>Craniata</taxon>
        <taxon>Vertebrata</taxon>
        <taxon>Euteleostomi</taxon>
        <taxon>Actinopterygii</taxon>
        <taxon>Neopterygii</taxon>
        <taxon>Teleostei</taxon>
        <taxon>Neoteleostei</taxon>
        <taxon>Acanthomorphata</taxon>
        <taxon>Carangaria</taxon>
        <taxon>Carangaria incertae sedis</taxon>
        <taxon>Centropomidae</taxon>
        <taxon>Lates</taxon>
    </lineage>
</organism>
<dbReference type="GeneTree" id="ENSGT00950000182929"/>
<reference evidence="15" key="1">
    <citation type="submission" date="2015-09" db="EMBL/GenBank/DDBJ databases">
        <authorList>
            <person name="Sai Rama Sridatta P."/>
        </authorList>
    </citation>
    <scope>NUCLEOTIDE SEQUENCE [LARGE SCALE GENOMIC DNA]</scope>
</reference>
<dbReference type="GO" id="GO:1903561">
    <property type="term" value="C:extracellular vesicle"/>
    <property type="evidence" value="ECO:0007669"/>
    <property type="project" value="TreeGrafter"/>
</dbReference>
<name>A0A4W6EFU8_LATCA</name>
<dbReference type="GO" id="GO:0033344">
    <property type="term" value="P:cholesterol efflux"/>
    <property type="evidence" value="ECO:0007669"/>
    <property type="project" value="TreeGrafter"/>
</dbReference>
<keyword evidence="15" id="KW-1185">Reference proteome</keyword>
<keyword evidence="4" id="KW-0813">Transport</keyword>
<keyword evidence="8" id="KW-0677">Repeat</keyword>
<evidence type="ECO:0000256" key="7">
    <source>
        <dbReference type="ARBA" id="ARBA00022729"/>
    </source>
</evidence>
<keyword evidence="7 13" id="KW-0732">Signal</keyword>
<feature type="signal peptide" evidence="13">
    <location>
        <begin position="1"/>
        <end position="17"/>
    </location>
</feature>
<dbReference type="GO" id="GO:0005543">
    <property type="term" value="F:phospholipid binding"/>
    <property type="evidence" value="ECO:0007669"/>
    <property type="project" value="TreeGrafter"/>
</dbReference>